<feature type="transmembrane region" description="Helical" evidence="12">
    <location>
        <begin position="317"/>
        <end position="338"/>
    </location>
</feature>
<keyword evidence="8 12" id="KW-0812">Transmembrane</keyword>
<feature type="transmembrane region" description="Helical" evidence="12">
    <location>
        <begin position="151"/>
        <end position="174"/>
    </location>
</feature>
<dbReference type="InterPro" id="IPR007315">
    <property type="entry name" value="PIG-V/Gpi18"/>
</dbReference>
<dbReference type="GO" id="GO:0006506">
    <property type="term" value="P:GPI anchor biosynthetic process"/>
    <property type="evidence" value="ECO:0007669"/>
    <property type="project" value="UniProtKB-UniPathway"/>
</dbReference>
<protein>
    <recommendedName>
        <fullName evidence="4 12">GPI mannosyltransferase 2</fullName>
        <ecNumber evidence="12">2.4.1.-</ecNumber>
    </recommendedName>
</protein>
<accession>A0A163FAW2</accession>
<dbReference type="GO" id="GO:0005789">
    <property type="term" value="C:endoplasmic reticulum membrane"/>
    <property type="evidence" value="ECO:0007669"/>
    <property type="project" value="UniProtKB-SubCell"/>
</dbReference>
<feature type="transmembrane region" description="Helical" evidence="12">
    <location>
        <begin position="214"/>
        <end position="234"/>
    </location>
</feature>
<dbReference type="Pfam" id="PF04188">
    <property type="entry name" value="Mannosyl_trans2"/>
    <property type="match status" value="1"/>
</dbReference>
<reference evidence="13 14" key="1">
    <citation type="journal article" date="2016" name="Sci. Rep.">
        <title>Draft genome sequencing and secretome analysis of fungal phytopathogen Ascochyta rabiei provides insight into the necrotrophic effector repertoire.</title>
        <authorList>
            <person name="Verma S."/>
            <person name="Gazara R.K."/>
            <person name="Nizam S."/>
            <person name="Parween S."/>
            <person name="Chattopadhyay D."/>
            <person name="Verma P.K."/>
        </authorList>
    </citation>
    <scope>NUCLEOTIDE SEQUENCE [LARGE SCALE GENOMIC DNA]</scope>
    <source>
        <strain evidence="13 14">ArDII</strain>
    </source>
</reference>
<dbReference type="EMBL" id="JYNV01000169">
    <property type="protein sequence ID" value="KZM24235.1"/>
    <property type="molecule type" value="Genomic_DNA"/>
</dbReference>
<evidence type="ECO:0000256" key="12">
    <source>
        <dbReference type="RuleBase" id="RU363112"/>
    </source>
</evidence>
<comment type="pathway">
    <text evidence="2 12">Glycolipid biosynthesis; glycosylphosphatidylinositol-anchor biosynthesis.</text>
</comment>
<evidence type="ECO:0000256" key="6">
    <source>
        <dbReference type="ARBA" id="ARBA00022676"/>
    </source>
</evidence>
<evidence type="ECO:0000256" key="4">
    <source>
        <dbReference type="ARBA" id="ARBA00013795"/>
    </source>
</evidence>
<keyword evidence="6 12" id="KW-0328">Glycosyltransferase</keyword>
<dbReference type="UniPathway" id="UPA00196"/>
<feature type="transmembrane region" description="Helical" evidence="12">
    <location>
        <begin position="113"/>
        <end position="139"/>
    </location>
</feature>
<sequence length="486" mass="54383">MAAPKASGSRRLVLVFCTWKTLLFLLTAFCPGPGYDTSALILTDASTHRYANLESSSRLDHLVLNLFRWDALYFVKAAERGLMFEQQWAFSPAFSQLLSVTTRFVFGTSEGSLWYYITTGIIVSTVCHCFSVLVLYKLLTLLTGAGRQQSRVPFVASVLHIFTPASLFLSSPYAEALFSLLNLTGMLCYAESRAAANRASINTREVAHKLGSGLLFAMATAIRSNGLLSGLILLYDVARYLPQLFSMRIKVQDVCRVIVTCASGALIAIGFVGPQYLAYLDFCGTGNSTVRPWCKKSIPSIYSWVQSHYWNVGLFRYWTMSNLPLFLLALPMLWLLVYSSVTTLRSGYAQPLHGRPTVPHASDTLESKHAPLVTCELPELALPQLVLAFAAATSFHVQIINRIASGYPIWYLTVAVWLVEDRSNKGQWATRAMIMYSMIQDFDKYGHIDACFDCHLNSVLQYVPYHHLIAQLLHYGDYTHHDVKSR</sequence>
<keyword evidence="14" id="KW-1185">Reference proteome</keyword>
<dbReference type="PANTHER" id="PTHR12468">
    <property type="entry name" value="GPI MANNOSYLTRANSFERASE 2"/>
    <property type="match status" value="1"/>
</dbReference>
<comment type="similarity">
    <text evidence="3 12">Belongs to the PIGV family.</text>
</comment>
<keyword evidence="5 12" id="KW-0337">GPI-anchor biosynthesis</keyword>
<evidence type="ECO:0000313" key="13">
    <source>
        <dbReference type="EMBL" id="KZM24235.1"/>
    </source>
</evidence>
<evidence type="ECO:0000256" key="10">
    <source>
        <dbReference type="ARBA" id="ARBA00022989"/>
    </source>
</evidence>
<keyword evidence="9 12" id="KW-0256">Endoplasmic reticulum</keyword>
<dbReference type="GO" id="GO:0031501">
    <property type="term" value="C:mannosyltransferase complex"/>
    <property type="evidence" value="ECO:0007669"/>
    <property type="project" value="TreeGrafter"/>
</dbReference>
<comment type="caution">
    <text evidence="12">Lacks conserved residue(s) required for the propagation of feature annotation.</text>
</comment>
<dbReference type="STRING" id="5454.A0A163FAW2"/>
<organism evidence="13 14">
    <name type="scientific">Didymella rabiei</name>
    <name type="common">Chickpea ascochyta blight fungus</name>
    <name type="synonym">Mycosphaerella rabiei</name>
    <dbReference type="NCBI Taxonomy" id="5454"/>
    <lineage>
        <taxon>Eukaryota</taxon>
        <taxon>Fungi</taxon>
        <taxon>Dikarya</taxon>
        <taxon>Ascomycota</taxon>
        <taxon>Pezizomycotina</taxon>
        <taxon>Dothideomycetes</taxon>
        <taxon>Pleosporomycetidae</taxon>
        <taxon>Pleosporales</taxon>
        <taxon>Pleosporineae</taxon>
        <taxon>Didymellaceae</taxon>
        <taxon>Ascochyta</taxon>
    </lineage>
</organism>
<evidence type="ECO:0000313" key="14">
    <source>
        <dbReference type="Proteomes" id="UP000076837"/>
    </source>
</evidence>
<gene>
    <name evidence="13" type="ORF">ST47_g4622</name>
</gene>
<feature type="transmembrane region" description="Helical" evidence="12">
    <location>
        <begin position="12"/>
        <end position="29"/>
    </location>
</feature>
<comment type="subcellular location">
    <subcellularLocation>
        <location evidence="1 12">Endoplasmic reticulum membrane</location>
        <topology evidence="1 12">Multi-pass membrane protein</topology>
    </subcellularLocation>
</comment>
<comment type="function">
    <text evidence="12">Mannosyltransferase involved in glycosylphosphatidylinositol-anchor biosynthesis.</text>
</comment>
<evidence type="ECO:0000256" key="2">
    <source>
        <dbReference type="ARBA" id="ARBA00004687"/>
    </source>
</evidence>
<keyword evidence="10 12" id="KW-1133">Transmembrane helix</keyword>
<dbReference type="GO" id="GO:0000009">
    <property type="term" value="F:alpha-1,6-mannosyltransferase activity"/>
    <property type="evidence" value="ECO:0007669"/>
    <property type="project" value="InterPro"/>
</dbReference>
<evidence type="ECO:0000256" key="7">
    <source>
        <dbReference type="ARBA" id="ARBA00022679"/>
    </source>
</evidence>
<dbReference type="AlphaFoldDB" id="A0A163FAW2"/>
<evidence type="ECO:0000256" key="1">
    <source>
        <dbReference type="ARBA" id="ARBA00004477"/>
    </source>
</evidence>
<evidence type="ECO:0000256" key="11">
    <source>
        <dbReference type="ARBA" id="ARBA00023136"/>
    </source>
</evidence>
<evidence type="ECO:0000256" key="3">
    <source>
        <dbReference type="ARBA" id="ARBA00008698"/>
    </source>
</evidence>
<evidence type="ECO:0000256" key="9">
    <source>
        <dbReference type="ARBA" id="ARBA00022824"/>
    </source>
</evidence>
<dbReference type="Proteomes" id="UP000076837">
    <property type="component" value="Unassembled WGS sequence"/>
</dbReference>
<evidence type="ECO:0000256" key="8">
    <source>
        <dbReference type="ARBA" id="ARBA00022692"/>
    </source>
</evidence>
<keyword evidence="7 12" id="KW-0808">Transferase</keyword>
<evidence type="ECO:0000256" key="5">
    <source>
        <dbReference type="ARBA" id="ARBA00022502"/>
    </source>
</evidence>
<name>A0A163FAW2_DIDRA</name>
<feature type="transmembrane region" description="Helical" evidence="12">
    <location>
        <begin position="254"/>
        <end position="272"/>
    </location>
</feature>
<dbReference type="GO" id="GO:0004376">
    <property type="term" value="F:GPI mannosyltransferase activity"/>
    <property type="evidence" value="ECO:0007669"/>
    <property type="project" value="InterPro"/>
</dbReference>
<dbReference type="EC" id="2.4.1.-" evidence="12"/>
<keyword evidence="11 12" id="KW-0472">Membrane</keyword>
<dbReference type="PANTHER" id="PTHR12468:SF2">
    <property type="entry name" value="GPI MANNOSYLTRANSFERASE 2"/>
    <property type="match status" value="1"/>
</dbReference>
<proteinExistence type="inferred from homology"/>
<comment type="caution">
    <text evidence="13">The sequence shown here is derived from an EMBL/GenBank/DDBJ whole genome shotgun (WGS) entry which is preliminary data.</text>
</comment>